<dbReference type="GO" id="GO:0004458">
    <property type="term" value="F:D-lactate dehydrogenase (cytochrome) activity"/>
    <property type="evidence" value="ECO:0007669"/>
    <property type="project" value="UniProtKB-EC"/>
</dbReference>
<evidence type="ECO:0000313" key="10">
    <source>
        <dbReference type="Proteomes" id="UP000003980"/>
    </source>
</evidence>
<dbReference type="PANTHER" id="PTHR11748">
    <property type="entry name" value="D-LACTATE DEHYDROGENASE"/>
    <property type="match status" value="1"/>
</dbReference>
<dbReference type="InterPro" id="IPR036318">
    <property type="entry name" value="FAD-bd_PCMH-like_sf"/>
</dbReference>
<dbReference type="SUPFAM" id="SSF56176">
    <property type="entry name" value="FAD-binding/transporter-associated domain-like"/>
    <property type="match status" value="1"/>
</dbReference>
<dbReference type="PANTHER" id="PTHR11748:SF111">
    <property type="entry name" value="D-LACTATE DEHYDROGENASE, MITOCHONDRIAL-RELATED"/>
    <property type="match status" value="1"/>
</dbReference>
<dbReference type="GO" id="GO:1903457">
    <property type="term" value="P:lactate catabolic process"/>
    <property type="evidence" value="ECO:0007669"/>
    <property type="project" value="TreeGrafter"/>
</dbReference>
<dbReference type="GO" id="GO:0008720">
    <property type="term" value="F:D-lactate dehydrogenase (NAD+) activity"/>
    <property type="evidence" value="ECO:0007669"/>
    <property type="project" value="TreeGrafter"/>
</dbReference>
<name>H2C137_9CREN</name>
<evidence type="ECO:0000256" key="4">
    <source>
        <dbReference type="ARBA" id="ARBA00022827"/>
    </source>
</evidence>
<dbReference type="FunFam" id="1.10.45.10:FF:000001">
    <property type="entry name" value="D-lactate dehydrogenase mitochondrial"/>
    <property type="match status" value="1"/>
</dbReference>
<keyword evidence="4" id="KW-0274">FAD</keyword>
<feature type="domain" description="FAD-binding PCMH-type" evidence="8">
    <location>
        <begin position="23"/>
        <end position="201"/>
    </location>
</feature>
<evidence type="ECO:0000256" key="7">
    <source>
        <dbReference type="ARBA" id="ARBA00038897"/>
    </source>
</evidence>
<dbReference type="GO" id="GO:0071949">
    <property type="term" value="F:FAD binding"/>
    <property type="evidence" value="ECO:0007669"/>
    <property type="project" value="InterPro"/>
</dbReference>
<evidence type="ECO:0000313" key="9">
    <source>
        <dbReference type="EMBL" id="EHP71133.1"/>
    </source>
</evidence>
<dbReference type="RefSeq" id="WP_009072287.1">
    <property type="nucleotide sequence ID" value="NZ_JH597761.1"/>
</dbReference>
<evidence type="ECO:0000259" key="8">
    <source>
        <dbReference type="PROSITE" id="PS51387"/>
    </source>
</evidence>
<evidence type="ECO:0000256" key="2">
    <source>
        <dbReference type="ARBA" id="ARBA00008000"/>
    </source>
</evidence>
<accession>H2C137</accession>
<dbReference type="Proteomes" id="UP000003980">
    <property type="component" value="Unassembled WGS sequence"/>
</dbReference>
<dbReference type="EMBL" id="JH597761">
    <property type="protein sequence ID" value="EHP71133.1"/>
    <property type="molecule type" value="Genomic_DNA"/>
</dbReference>
<evidence type="ECO:0000256" key="6">
    <source>
        <dbReference type="ARBA" id="ARBA00023002"/>
    </source>
</evidence>
<dbReference type="eggNOG" id="arCOG00337">
    <property type="taxonomic scope" value="Archaea"/>
</dbReference>
<dbReference type="InterPro" id="IPR016169">
    <property type="entry name" value="FAD-bd_PCMH_sub2"/>
</dbReference>
<comment type="similarity">
    <text evidence="2">Belongs to the FAD-binding oxidoreductase/transferase type 4 family.</text>
</comment>
<dbReference type="InterPro" id="IPR016164">
    <property type="entry name" value="FAD-linked_Oxase-like_C"/>
</dbReference>
<keyword evidence="5" id="KW-0809">Transit peptide</keyword>
<dbReference type="AlphaFoldDB" id="H2C137"/>
<dbReference type="InterPro" id="IPR016171">
    <property type="entry name" value="Vanillyl_alc_oxidase_C-sub2"/>
</dbReference>
<comment type="cofactor">
    <cofactor evidence="1">
        <name>FAD</name>
        <dbReference type="ChEBI" id="CHEBI:57692"/>
    </cofactor>
</comment>
<dbReference type="Gene3D" id="3.30.70.2740">
    <property type="match status" value="1"/>
</dbReference>
<proteinExistence type="inferred from homology"/>
<keyword evidence="3" id="KW-0285">Flavoprotein</keyword>
<evidence type="ECO:0000256" key="3">
    <source>
        <dbReference type="ARBA" id="ARBA00022630"/>
    </source>
</evidence>
<protein>
    <recommendedName>
        <fullName evidence="7">D-lactate dehydrogenase (cytochrome)</fullName>
        <ecNumber evidence="7">1.1.2.4</ecNumber>
    </recommendedName>
</protein>
<dbReference type="EC" id="1.1.2.4" evidence="7"/>
<evidence type="ECO:0000256" key="1">
    <source>
        <dbReference type="ARBA" id="ARBA00001974"/>
    </source>
</evidence>
<evidence type="ECO:0000256" key="5">
    <source>
        <dbReference type="ARBA" id="ARBA00022946"/>
    </source>
</evidence>
<organism evidence="9 10">
    <name type="scientific">Metallosphaera yellowstonensis MK1</name>
    <dbReference type="NCBI Taxonomy" id="671065"/>
    <lineage>
        <taxon>Archaea</taxon>
        <taxon>Thermoproteota</taxon>
        <taxon>Thermoprotei</taxon>
        <taxon>Sulfolobales</taxon>
        <taxon>Sulfolobaceae</taxon>
        <taxon>Metallosphaera</taxon>
    </lineage>
</organism>
<dbReference type="SUPFAM" id="SSF55103">
    <property type="entry name" value="FAD-linked oxidases, C-terminal domain"/>
    <property type="match status" value="1"/>
</dbReference>
<dbReference type="Pfam" id="PF01565">
    <property type="entry name" value="FAD_binding_4"/>
    <property type="match status" value="1"/>
</dbReference>
<sequence>MEEQLRELGLEFTKEVREDFVNFRADPLAVVYPRSEEDVIKLVNFAREKKIPIVPWGAGTSLTGAVACKGCILVDMRYMSSILEINEVDWYARVQPGVNLGKLNEELSKRGFFFPPDPASFFLCTVGGAVANSSGGMRGVRYGTFREWVLALRVVLSSGEVIRVGEPLRKNRAGYDLVHLFVGSEGTLGIITEVWLRIIPTPRQRLVALVGYVSSLDSVAGIIIDMRRSGILPEIAEYVDDEVIRALNEHLNAGLRKSGGGILLLRVDEPDSERMREILRRWGVEAEVLNDEEWERMYSLRSQSALALKASAESMYVEDIVVPVSRLVEAVRRLRDLERKYNVRMPVIAHIGDGNLHPNILLERSEDADKIFDEVARLAVELGGSVSGEHGIGIQKAKVMGEQITSHSGKRVLEIMNGIKRLIDPESIMNPGKYVELAYEINRSEERRSSS</sequence>
<dbReference type="InterPro" id="IPR004113">
    <property type="entry name" value="FAD-bd_oxidored_4_C"/>
</dbReference>
<dbReference type="InterPro" id="IPR006094">
    <property type="entry name" value="Oxid_FAD_bind_N"/>
</dbReference>
<dbReference type="Gene3D" id="1.10.45.10">
    <property type="entry name" value="Vanillyl-alcohol Oxidase, Chain A, domain 4"/>
    <property type="match status" value="1"/>
</dbReference>
<dbReference type="Pfam" id="PF02913">
    <property type="entry name" value="FAD-oxidase_C"/>
    <property type="match status" value="1"/>
</dbReference>
<gene>
    <name evidence="9" type="ORF">MetMK1DRAFT_00016370</name>
</gene>
<dbReference type="OrthoDB" id="26910at2157"/>
<dbReference type="PROSITE" id="PS51387">
    <property type="entry name" value="FAD_PCMH"/>
    <property type="match status" value="1"/>
</dbReference>
<dbReference type="InterPro" id="IPR016166">
    <property type="entry name" value="FAD-bd_PCMH"/>
</dbReference>
<dbReference type="HOGENOM" id="CLU_017779_9_2_2"/>
<dbReference type="STRING" id="671065.MetMK1DRAFT_00016370"/>
<dbReference type="Gene3D" id="3.30.465.10">
    <property type="match status" value="1"/>
</dbReference>
<keyword evidence="10" id="KW-1185">Reference proteome</keyword>
<reference evidence="9 10" key="1">
    <citation type="submission" date="2012-01" db="EMBL/GenBank/DDBJ databases">
        <title>Improved High-Quality Draft sequence of Metallosphaera yellowstonensis MK1.</title>
        <authorList>
            <consortium name="US DOE Joint Genome Institute"/>
            <person name="Lucas S."/>
            <person name="Han J."/>
            <person name="Cheng J.-F."/>
            <person name="Goodwin L."/>
            <person name="Pitluck S."/>
            <person name="Peters L."/>
            <person name="Teshima H."/>
            <person name="Detter J.C."/>
            <person name="Han C."/>
            <person name="Tapia R."/>
            <person name="Land M."/>
            <person name="Hauser L."/>
            <person name="Kyrpides N."/>
            <person name="Kozubal M."/>
            <person name="Macur R.E."/>
            <person name="Jay Z."/>
            <person name="Inskeep W."/>
            <person name="Woyke T."/>
        </authorList>
    </citation>
    <scope>NUCLEOTIDE SEQUENCE [LARGE SCALE GENOMIC DNA]</scope>
    <source>
        <strain evidence="9 10">MK1</strain>
    </source>
</reference>
<keyword evidence="6" id="KW-0560">Oxidoreductase</keyword>